<gene>
    <name evidence="2" type="ORF">M136_2595</name>
</gene>
<evidence type="ECO:0000259" key="1">
    <source>
        <dbReference type="Pfam" id="PF00535"/>
    </source>
</evidence>
<reference evidence="2 3" key="1">
    <citation type="submission" date="2014-02" db="EMBL/GenBank/DDBJ databases">
        <authorList>
            <person name="Sears C."/>
            <person name="Carroll K."/>
            <person name="Sack B.R."/>
            <person name="Qadri F."/>
            <person name="Myers L.L."/>
            <person name="Chung G.-T."/>
            <person name="Escheverria P."/>
            <person name="Fraser C.M."/>
            <person name="Sadzewicz L."/>
            <person name="Shefchek K.A."/>
            <person name="Tallon L."/>
            <person name="Das S.P."/>
            <person name="Daugherty S."/>
            <person name="Mongodin E.F."/>
        </authorList>
    </citation>
    <scope>NUCLEOTIDE SEQUENCE [LARGE SCALE GENOMIC DNA]</scope>
    <source>
        <strain evidence="2 3">S36L11</strain>
    </source>
</reference>
<name>A0A015X2A5_BACFG</name>
<dbReference type="PANTHER" id="PTHR22916">
    <property type="entry name" value="GLYCOSYLTRANSFERASE"/>
    <property type="match status" value="1"/>
</dbReference>
<dbReference type="Proteomes" id="UP000022082">
    <property type="component" value="Unassembled WGS sequence"/>
</dbReference>
<dbReference type="CDD" id="cd06433">
    <property type="entry name" value="GT_2_WfgS_like"/>
    <property type="match status" value="1"/>
</dbReference>
<organism evidence="2 3">
    <name type="scientific">Bacteroides fragilis str. S36L11</name>
    <dbReference type="NCBI Taxonomy" id="1339327"/>
    <lineage>
        <taxon>Bacteria</taxon>
        <taxon>Pseudomonadati</taxon>
        <taxon>Bacteroidota</taxon>
        <taxon>Bacteroidia</taxon>
        <taxon>Bacteroidales</taxon>
        <taxon>Bacteroidaceae</taxon>
        <taxon>Bacteroides</taxon>
    </lineage>
</organism>
<dbReference type="PANTHER" id="PTHR22916:SF3">
    <property type="entry name" value="UDP-GLCNAC:BETAGAL BETA-1,3-N-ACETYLGLUCOSAMINYLTRANSFERASE-LIKE PROTEIN 1"/>
    <property type="match status" value="1"/>
</dbReference>
<dbReference type="Pfam" id="PF00535">
    <property type="entry name" value="Glycos_transf_2"/>
    <property type="match status" value="1"/>
</dbReference>
<protein>
    <submittedName>
        <fullName evidence="2">Glycosyl transferase 2 family protein</fullName>
    </submittedName>
</protein>
<dbReference type="RefSeq" id="WP_032556907.1">
    <property type="nucleotide sequence ID" value="NZ_JGDJ01000224.1"/>
</dbReference>
<evidence type="ECO:0000313" key="2">
    <source>
        <dbReference type="EMBL" id="EXZ28265.1"/>
    </source>
</evidence>
<dbReference type="EMBL" id="JGDJ01000224">
    <property type="protein sequence ID" value="EXZ28265.1"/>
    <property type="molecule type" value="Genomic_DNA"/>
</dbReference>
<evidence type="ECO:0000313" key="3">
    <source>
        <dbReference type="Proteomes" id="UP000022082"/>
    </source>
</evidence>
<dbReference type="PATRIC" id="fig|1339327.3.peg.3177"/>
<feature type="domain" description="Glycosyltransferase 2-like" evidence="1">
    <location>
        <begin position="4"/>
        <end position="118"/>
    </location>
</feature>
<keyword evidence="2" id="KW-0808">Transferase</keyword>
<comment type="caution">
    <text evidence="2">The sequence shown here is derived from an EMBL/GenBank/DDBJ whole genome shotgun (WGS) entry which is preliminary data.</text>
</comment>
<dbReference type="GO" id="GO:0016758">
    <property type="term" value="F:hexosyltransferase activity"/>
    <property type="evidence" value="ECO:0007669"/>
    <property type="project" value="UniProtKB-ARBA"/>
</dbReference>
<dbReference type="Gene3D" id="3.90.550.10">
    <property type="entry name" value="Spore Coat Polysaccharide Biosynthesis Protein SpsA, Chain A"/>
    <property type="match status" value="1"/>
</dbReference>
<dbReference type="InterPro" id="IPR029044">
    <property type="entry name" value="Nucleotide-diphossugar_trans"/>
</dbReference>
<dbReference type="SUPFAM" id="SSF53448">
    <property type="entry name" value="Nucleotide-diphospho-sugar transferases"/>
    <property type="match status" value="1"/>
</dbReference>
<sequence length="250" mass="29088">MKFSLITVTFNSGQTIRNTFDSVLKQTYSDFEYILVDGSSKDNTLDLINEYVLKFNERLRWISEKDDGLYDAMNKGFSMATGDVIGIINSDDVLADPAAIEKVVKCFERDETIDAVYADLYYVAQNDISKIVRHWVSGEQRSFAKGWHPAHPTFYVKKEIYHKYGAFDLDFKFAADFELMLRLIEKYHIKLHYLPEPLVRMRLGGTTSKNLSNIRKGNIECINAFKKNNIPVSRFYPLFRLLPKLKQYFQ</sequence>
<dbReference type="InterPro" id="IPR001173">
    <property type="entry name" value="Glyco_trans_2-like"/>
</dbReference>
<proteinExistence type="predicted"/>
<dbReference type="AlphaFoldDB" id="A0A015X2A5"/>
<accession>A0A015X2A5</accession>